<evidence type="ECO:0000313" key="1">
    <source>
        <dbReference type="EMBL" id="KAI3673410.1"/>
    </source>
</evidence>
<dbReference type="Proteomes" id="UP001055879">
    <property type="component" value="Linkage Group LG15"/>
</dbReference>
<organism evidence="1 2">
    <name type="scientific">Arctium lappa</name>
    <name type="common">Greater burdock</name>
    <name type="synonym">Lappa major</name>
    <dbReference type="NCBI Taxonomy" id="4217"/>
    <lineage>
        <taxon>Eukaryota</taxon>
        <taxon>Viridiplantae</taxon>
        <taxon>Streptophyta</taxon>
        <taxon>Embryophyta</taxon>
        <taxon>Tracheophyta</taxon>
        <taxon>Spermatophyta</taxon>
        <taxon>Magnoliopsida</taxon>
        <taxon>eudicotyledons</taxon>
        <taxon>Gunneridae</taxon>
        <taxon>Pentapetalae</taxon>
        <taxon>asterids</taxon>
        <taxon>campanulids</taxon>
        <taxon>Asterales</taxon>
        <taxon>Asteraceae</taxon>
        <taxon>Carduoideae</taxon>
        <taxon>Cardueae</taxon>
        <taxon>Arctiinae</taxon>
        <taxon>Arctium</taxon>
    </lineage>
</organism>
<gene>
    <name evidence="1" type="ORF">L6452_39529</name>
</gene>
<sequence>MGSQNSWEIEWSNQELIIPKEDEVFSFPQQLPPLDLRYPDQSGCNNTYDHVFSVQKDHLDATYLMDIMISNNNPICSSMDILPADSTFYEDGFLLGAGDGELGFQDQEMSMMNSSGFQDQEMYMMTTNSLGFLHESQTGLMAMKNTSDNEEMKMVRSSGVLKPVKEVAIDYNSDGQPPLGRGIDQGGCGFSYPMRMTLSREMISRYFYMPITQAAKELNVGLTLLKKRCRELGIRRWPHRKLMSLQTLITNVQELRKSTGNKSEEKLQEAVALLEKERKKMEEIPDLQLEDNTKRLRQACFKANYKKRKTTRLPLSVNSSTLTANRQSSSSCSTTSVDHGGYDQEAMEDVEEQEEIKSILFLDCFPSSSNTLF</sequence>
<evidence type="ECO:0000313" key="2">
    <source>
        <dbReference type="Proteomes" id="UP001055879"/>
    </source>
</evidence>
<proteinExistence type="predicted"/>
<keyword evidence="2" id="KW-1185">Reference proteome</keyword>
<reference evidence="2" key="1">
    <citation type="journal article" date="2022" name="Mol. Ecol. Resour.">
        <title>The genomes of chicory, endive, great burdock and yacon provide insights into Asteraceae palaeo-polyploidization history and plant inulin production.</title>
        <authorList>
            <person name="Fan W."/>
            <person name="Wang S."/>
            <person name="Wang H."/>
            <person name="Wang A."/>
            <person name="Jiang F."/>
            <person name="Liu H."/>
            <person name="Zhao H."/>
            <person name="Xu D."/>
            <person name="Zhang Y."/>
        </authorList>
    </citation>
    <scope>NUCLEOTIDE SEQUENCE [LARGE SCALE GENOMIC DNA]</scope>
    <source>
        <strain evidence="2">cv. Niubang</strain>
    </source>
</reference>
<reference evidence="1 2" key="2">
    <citation type="journal article" date="2022" name="Mol. Ecol. Resour.">
        <title>The genomes of chicory, endive, great burdock and yacon provide insights into Asteraceae paleo-polyploidization history and plant inulin production.</title>
        <authorList>
            <person name="Fan W."/>
            <person name="Wang S."/>
            <person name="Wang H."/>
            <person name="Wang A."/>
            <person name="Jiang F."/>
            <person name="Liu H."/>
            <person name="Zhao H."/>
            <person name="Xu D."/>
            <person name="Zhang Y."/>
        </authorList>
    </citation>
    <scope>NUCLEOTIDE SEQUENCE [LARGE SCALE GENOMIC DNA]</scope>
    <source>
        <strain evidence="2">cv. Niubang</strain>
    </source>
</reference>
<dbReference type="EMBL" id="CM042061">
    <property type="protein sequence ID" value="KAI3673410.1"/>
    <property type="molecule type" value="Genomic_DNA"/>
</dbReference>
<protein>
    <submittedName>
        <fullName evidence="1">Uncharacterized protein</fullName>
    </submittedName>
</protein>
<accession>A0ACB8XS16</accession>
<name>A0ACB8XS16_ARCLA</name>
<comment type="caution">
    <text evidence="1">The sequence shown here is derived from an EMBL/GenBank/DDBJ whole genome shotgun (WGS) entry which is preliminary data.</text>
</comment>